<comment type="caution">
    <text evidence="2">The sequence shown here is derived from an EMBL/GenBank/DDBJ whole genome shotgun (WGS) entry which is preliminary data.</text>
</comment>
<keyword evidence="3" id="KW-1185">Reference proteome</keyword>
<protein>
    <submittedName>
        <fullName evidence="2">Uncharacterized protein</fullName>
    </submittedName>
</protein>
<sequence>MLSLCIRTLFLNTSLFSLCFSLLFIQNYHGIKSQVLIGTGIHHRSSSEFFTGSFLKNGMPASNPGLNQGMQWNGADIGSMVSPAVFVAQNGGGSHMFYNGGMQQHNLSTGTSYSHQNGYYPQHQQLASNYKGNVSQYNGNGFFLQQPVVQQQQKQNGGNKYYSSQGGVSQLPDISNQGFGGSIVRQVCDKLGHDHSAYKWHYRNFQSQNIASSSYIESPQYPAQNLMEGNEMTQPNNVGSFSRSPMSHHNLVQSQNSGTFRGNFNSNAAVNKFDQVMGDYKIRDDRKAQASVPVVDIRVSTPRACSSPATSNPSEATTVQTSSVPRSSSTPELQLLDEFDPCDSVSGGPFGSVLAAPPNSNNAAMDLLGSLLLAIVPSTSTTTTFEVDGLVNSAPVTTGMATSPDSTMLNCRHASCPLKLCQSLPLIPLG</sequence>
<evidence type="ECO:0000313" key="3">
    <source>
        <dbReference type="Proteomes" id="UP000238479"/>
    </source>
</evidence>
<evidence type="ECO:0000313" key="2">
    <source>
        <dbReference type="EMBL" id="PRQ31176.1"/>
    </source>
</evidence>
<dbReference type="Proteomes" id="UP000238479">
    <property type="component" value="Chromosome 5"/>
</dbReference>
<accession>A0A2P6QAG7</accession>
<feature type="region of interest" description="Disordered" evidence="1">
    <location>
        <begin position="303"/>
        <end position="329"/>
    </location>
</feature>
<dbReference type="Gramene" id="PRQ31176">
    <property type="protein sequence ID" value="PRQ31176"/>
    <property type="gene ID" value="RchiOBHm_Chr5g0032581"/>
</dbReference>
<proteinExistence type="predicted"/>
<reference evidence="2 3" key="1">
    <citation type="journal article" date="2018" name="Nat. Genet.">
        <title>The Rosa genome provides new insights in the design of modern roses.</title>
        <authorList>
            <person name="Bendahmane M."/>
        </authorList>
    </citation>
    <scope>NUCLEOTIDE SEQUENCE [LARGE SCALE GENOMIC DNA]</scope>
    <source>
        <strain evidence="3">cv. Old Blush</strain>
    </source>
</reference>
<dbReference type="AlphaFoldDB" id="A0A2P6QAG7"/>
<dbReference type="STRING" id="74649.A0A2P6QAG7"/>
<gene>
    <name evidence="2" type="ORF">RchiOBHm_Chr5g0032581</name>
</gene>
<dbReference type="EMBL" id="PDCK01000043">
    <property type="protein sequence ID" value="PRQ31176.1"/>
    <property type="molecule type" value="Genomic_DNA"/>
</dbReference>
<evidence type="ECO:0000256" key="1">
    <source>
        <dbReference type="SAM" id="MobiDB-lite"/>
    </source>
</evidence>
<name>A0A2P6QAG7_ROSCH</name>
<organism evidence="2 3">
    <name type="scientific">Rosa chinensis</name>
    <name type="common">China rose</name>
    <dbReference type="NCBI Taxonomy" id="74649"/>
    <lineage>
        <taxon>Eukaryota</taxon>
        <taxon>Viridiplantae</taxon>
        <taxon>Streptophyta</taxon>
        <taxon>Embryophyta</taxon>
        <taxon>Tracheophyta</taxon>
        <taxon>Spermatophyta</taxon>
        <taxon>Magnoliopsida</taxon>
        <taxon>eudicotyledons</taxon>
        <taxon>Gunneridae</taxon>
        <taxon>Pentapetalae</taxon>
        <taxon>rosids</taxon>
        <taxon>fabids</taxon>
        <taxon>Rosales</taxon>
        <taxon>Rosaceae</taxon>
        <taxon>Rosoideae</taxon>
        <taxon>Rosoideae incertae sedis</taxon>
        <taxon>Rosa</taxon>
    </lineage>
</organism>